<keyword evidence="10" id="KW-0675">Receptor</keyword>
<keyword evidence="7 12" id="KW-1133">Transmembrane helix</keyword>
<dbReference type="InterPro" id="IPR021109">
    <property type="entry name" value="Peptidase_aspartic_dom_sf"/>
</dbReference>
<dbReference type="GO" id="GO:0071939">
    <property type="term" value="P:vitamin A import into cell"/>
    <property type="evidence" value="ECO:0007669"/>
    <property type="project" value="TreeGrafter"/>
</dbReference>
<evidence type="ECO:0000256" key="7">
    <source>
        <dbReference type="ARBA" id="ARBA00022989"/>
    </source>
</evidence>
<keyword evidence="14" id="KW-1185">Reference proteome</keyword>
<dbReference type="GO" id="GO:0005886">
    <property type="term" value="C:plasma membrane"/>
    <property type="evidence" value="ECO:0007669"/>
    <property type="project" value="UniProtKB-SubCell"/>
</dbReference>
<dbReference type="PANTHER" id="PTHR21444">
    <property type="entry name" value="COILED-COIL DOMAIN-CONTAINING PROTEIN 180"/>
    <property type="match status" value="1"/>
</dbReference>
<evidence type="ECO:0000256" key="6">
    <source>
        <dbReference type="ARBA" id="ARBA00022893"/>
    </source>
</evidence>
<comment type="subcellular location">
    <subcellularLocation>
        <location evidence="1">Cell membrane</location>
        <topology evidence="1">Multi-pass membrane protein</topology>
    </subcellularLocation>
</comment>
<feature type="compositionally biased region" description="Acidic residues" evidence="11">
    <location>
        <begin position="915"/>
        <end position="924"/>
    </location>
</feature>
<keyword evidence="6" id="KW-0845">Vitamin A</keyword>
<feature type="region of interest" description="Disordered" evidence="11">
    <location>
        <begin position="23"/>
        <end position="56"/>
    </location>
</feature>
<keyword evidence="9 12" id="KW-0472">Membrane</keyword>
<dbReference type="Proteomes" id="UP001497482">
    <property type="component" value="Chromosome 4"/>
</dbReference>
<evidence type="ECO:0000256" key="12">
    <source>
        <dbReference type="SAM" id="Phobius"/>
    </source>
</evidence>
<evidence type="ECO:0000256" key="11">
    <source>
        <dbReference type="SAM" id="MobiDB-lite"/>
    </source>
</evidence>
<keyword evidence="3" id="KW-0813">Transport</keyword>
<evidence type="ECO:0000256" key="1">
    <source>
        <dbReference type="ARBA" id="ARBA00004651"/>
    </source>
</evidence>
<feature type="compositionally biased region" description="Low complexity" evidence="11">
    <location>
        <begin position="23"/>
        <end position="37"/>
    </location>
</feature>
<evidence type="ECO:0000256" key="2">
    <source>
        <dbReference type="ARBA" id="ARBA00014411"/>
    </source>
</evidence>
<dbReference type="SUPFAM" id="SSF50630">
    <property type="entry name" value="Acid proteases"/>
    <property type="match status" value="1"/>
</dbReference>
<evidence type="ECO:0000256" key="4">
    <source>
        <dbReference type="ARBA" id="ARBA00022475"/>
    </source>
</evidence>
<accession>A0AAV2LQA8</accession>
<feature type="compositionally biased region" description="Polar residues" evidence="11">
    <location>
        <begin position="873"/>
        <end position="902"/>
    </location>
</feature>
<evidence type="ECO:0000256" key="9">
    <source>
        <dbReference type="ARBA" id="ARBA00023136"/>
    </source>
</evidence>
<keyword evidence="8" id="KW-0683">Retinol-binding</keyword>
<protein>
    <recommendedName>
        <fullName evidence="2">Receptor for retinol uptake STRA6</fullName>
    </recommendedName>
</protein>
<gene>
    <name evidence="13" type="ORF">KC01_LOCUS32014</name>
</gene>
<dbReference type="Pfam" id="PF14752">
    <property type="entry name" value="RBP_receptor"/>
    <property type="match status" value="1"/>
</dbReference>
<evidence type="ECO:0000256" key="5">
    <source>
        <dbReference type="ARBA" id="ARBA00022692"/>
    </source>
</evidence>
<feature type="region of interest" description="Disordered" evidence="11">
    <location>
        <begin position="257"/>
        <end position="324"/>
    </location>
</feature>
<dbReference type="GO" id="GO:0019841">
    <property type="term" value="F:retinol binding"/>
    <property type="evidence" value="ECO:0007669"/>
    <property type="project" value="UniProtKB-KW"/>
</dbReference>
<evidence type="ECO:0000256" key="8">
    <source>
        <dbReference type="ARBA" id="ARBA00023072"/>
    </source>
</evidence>
<dbReference type="PANTHER" id="PTHR21444:SF16">
    <property type="entry name" value="RECEPTOR FOR RETINOL UPTAKE STRA6"/>
    <property type="match status" value="1"/>
</dbReference>
<keyword evidence="5 12" id="KW-0812">Transmembrane</keyword>
<feature type="region of interest" description="Disordered" evidence="11">
    <location>
        <begin position="870"/>
        <end position="924"/>
    </location>
</feature>
<sequence>MTNPIALRATTTIQRDRPQLQPTLNTTLDTSTTLTPDSTHRRARRRRDPLGPSDRDFDRIARHITRFDPRPGIPTNTRSYLRVVEFHADRIPHASQDDKIFLIRLTSNGEVNDFIERQPKAIKHDYNELCKAILAEYSDYGASGTLTAAMAVKQAHNELAECYYHRLRQAFFGNRNYEGMEEDTNFRALYLQNLHPNLSQLLGVYACPLTQDIRQLKTLVARAQGKHLLKTQAKPHTQPTVYSVENHMELEGAPTARKHKWGTDHGPQRNNHKHTDPKNGQPRDQHLPQYGERRAGQADGKDRAPQRSHQDRTATTINKDNLSREEQSLLRTLLRKAREKPDNADVFAVSVSDDAENAPYHMDDGLGGQELNDDYSNAPTVDTCYDQRDVMVIQVNSITDPREDGPSTTICEPPFHQFMGDLQQRGTYGKLYLPVILEDQWEHEALVDTAADISLIGEDLFGKLQSMASKSHRHLKTQPCDLGITPYSQVDTTIRKMALMRLTVGPMTLVHPVYISPFNTHPLLLGQDLLNRFKPLIDYQRLKIWTQVREPLPIPRPLGENHRYSIDAPPTNGPQPAAAQPETDQGTPTTGANATRTAPDLDSLLMLMKSMLQHRSNLRTLYRGDVYHFFSKHKALEPSRGGVVCWMGLVGYQTALYSLGMLLQTVVFFICFIFFIFLVIIPVFYGRNLFVFEVVAESWLGWATLIIITLLQHVAAKFMFMKREAGTTDVHNCDSLFLLTYLFFLVNWVLGLLVSMWRILISAVFNLVHLGRTDISLLHRSAESYDPAYHFYTQFLVVEVSQAHPVMKAFCGLLLDLMIEEGRAVHKIQQVEEGLQEVRTSETLLSRRVRRRWQLLFTLVNNPSLLGSRKHFQTQPCDTPANTPHASNGTPTTANTGSTKSHAGSRKDKKPDLELATEADIEDP</sequence>
<evidence type="ECO:0000313" key="14">
    <source>
        <dbReference type="Proteomes" id="UP001497482"/>
    </source>
</evidence>
<feature type="region of interest" description="Disordered" evidence="11">
    <location>
        <begin position="556"/>
        <end position="594"/>
    </location>
</feature>
<evidence type="ECO:0000256" key="3">
    <source>
        <dbReference type="ARBA" id="ARBA00022448"/>
    </source>
</evidence>
<dbReference type="AlphaFoldDB" id="A0AAV2LQA8"/>
<feature type="transmembrane region" description="Helical" evidence="12">
    <location>
        <begin position="666"/>
        <end position="687"/>
    </location>
</feature>
<reference evidence="13 14" key="1">
    <citation type="submission" date="2024-04" db="EMBL/GenBank/DDBJ databases">
        <authorList>
            <person name="Waldvogel A.-M."/>
            <person name="Schoenle A."/>
        </authorList>
    </citation>
    <scope>NUCLEOTIDE SEQUENCE [LARGE SCALE GENOMIC DNA]</scope>
</reference>
<keyword evidence="4" id="KW-1003">Cell membrane</keyword>
<evidence type="ECO:0000256" key="10">
    <source>
        <dbReference type="ARBA" id="ARBA00023170"/>
    </source>
</evidence>
<feature type="compositionally biased region" description="Polar residues" evidence="11">
    <location>
        <begin position="582"/>
        <end position="594"/>
    </location>
</feature>
<dbReference type="EMBL" id="OZ035826">
    <property type="protein sequence ID" value="CAL1604517.1"/>
    <property type="molecule type" value="Genomic_DNA"/>
</dbReference>
<feature type="transmembrane region" description="Helical" evidence="12">
    <location>
        <begin position="699"/>
        <end position="716"/>
    </location>
</feature>
<organism evidence="13 14">
    <name type="scientific">Knipowitschia caucasica</name>
    <name type="common">Caucasian dwarf goby</name>
    <name type="synonym">Pomatoschistus caucasicus</name>
    <dbReference type="NCBI Taxonomy" id="637954"/>
    <lineage>
        <taxon>Eukaryota</taxon>
        <taxon>Metazoa</taxon>
        <taxon>Chordata</taxon>
        <taxon>Craniata</taxon>
        <taxon>Vertebrata</taxon>
        <taxon>Euteleostomi</taxon>
        <taxon>Actinopterygii</taxon>
        <taxon>Neopterygii</taxon>
        <taxon>Teleostei</taxon>
        <taxon>Neoteleostei</taxon>
        <taxon>Acanthomorphata</taxon>
        <taxon>Gobiaria</taxon>
        <taxon>Gobiiformes</taxon>
        <taxon>Gobioidei</taxon>
        <taxon>Gobiidae</taxon>
        <taxon>Gobiinae</taxon>
        <taxon>Knipowitschia</taxon>
    </lineage>
</organism>
<proteinExistence type="predicted"/>
<dbReference type="InterPro" id="IPR026612">
    <property type="entry name" value="STRA6-like"/>
</dbReference>
<feature type="transmembrane region" description="Helical" evidence="12">
    <location>
        <begin position="736"/>
        <end position="760"/>
    </location>
</feature>
<dbReference type="Gene3D" id="2.40.70.10">
    <property type="entry name" value="Acid Proteases"/>
    <property type="match status" value="1"/>
</dbReference>
<evidence type="ECO:0000313" key="13">
    <source>
        <dbReference type="EMBL" id="CAL1604517.1"/>
    </source>
</evidence>
<feature type="compositionally biased region" description="Basic and acidic residues" evidence="11">
    <location>
        <begin position="261"/>
        <end position="312"/>
    </location>
</feature>
<dbReference type="GO" id="GO:0016918">
    <property type="term" value="F:retinal binding"/>
    <property type="evidence" value="ECO:0007669"/>
    <property type="project" value="UniProtKB-KW"/>
</dbReference>
<name>A0AAV2LQA8_KNICA</name>
<dbReference type="GO" id="GO:0034632">
    <property type="term" value="F:retinol transmembrane transporter activity"/>
    <property type="evidence" value="ECO:0007669"/>
    <property type="project" value="InterPro"/>
</dbReference>
<dbReference type="GO" id="GO:0038023">
    <property type="term" value="F:signaling receptor activity"/>
    <property type="evidence" value="ECO:0007669"/>
    <property type="project" value="InterPro"/>
</dbReference>